<dbReference type="OrthoDB" id="3240061at2"/>
<dbReference type="AlphaFoldDB" id="A0A5N5RHJ7"/>
<feature type="compositionally biased region" description="Basic and acidic residues" evidence="1">
    <location>
        <begin position="134"/>
        <end position="145"/>
    </location>
</feature>
<dbReference type="SUPFAM" id="SSF54001">
    <property type="entry name" value="Cysteine proteinases"/>
    <property type="match status" value="1"/>
</dbReference>
<sequence>MRHGAHKAAKAPSQRIRTARTVFESGFGSHTARQTALKVALADGGAAILGIDQALADKLNEVAPQTRRAMREAARAAERRSHIITSASLAALVGTAATAMAFSNPHAPSLDVAQDPATTTSTLRRITDAAASRSESRESLADRAVSDQTNAAGNAVASESVSSETSEGEWTLGADSALDVDQMSRSLANNPNVAQLLDTDYDHTPDGFNPNHATGQDGNSYPYGQCTWWAYERRVQLGLPVGSFFGNGNMWADSARSMGYWVDHTARHPGDVVAFQSGQFGADATYGHVAVVERINSDGSIEVSESNVKGLGVVSHRTFSAADAAQLNYIHY</sequence>
<accession>A0A5N5RHJ7</accession>
<feature type="region of interest" description="Disordered" evidence="1">
    <location>
        <begin position="128"/>
        <end position="170"/>
    </location>
</feature>
<reference evidence="3 4" key="1">
    <citation type="journal article" date="2019" name="Int. J. Syst. Evol. Microbiol.">
        <title>Bifidobacterium jacchi sp. nov., isolated from the faeces of a baby common marmoset (Callithrix jacchus).</title>
        <authorList>
            <person name="Modesto M."/>
            <person name="Watanabe K."/>
            <person name="Arita M."/>
            <person name="Satti M."/>
            <person name="Oki K."/>
            <person name="Sciavilla P."/>
            <person name="Patavino C."/>
            <person name="Camma C."/>
            <person name="Michelini S."/>
            <person name="Sgorbati B."/>
            <person name="Mattarelli P."/>
        </authorList>
    </citation>
    <scope>NUCLEOTIDE SEQUENCE [LARGE SCALE GENOMIC DNA]</scope>
    <source>
        <strain evidence="3 4">MRM 9.3</strain>
    </source>
</reference>
<feature type="domain" description="Peptidase C51" evidence="2">
    <location>
        <begin position="201"/>
        <end position="331"/>
    </location>
</feature>
<evidence type="ECO:0000313" key="3">
    <source>
        <dbReference type="EMBL" id="KAB5606746.1"/>
    </source>
</evidence>
<evidence type="ECO:0000313" key="4">
    <source>
        <dbReference type="Proteomes" id="UP000326336"/>
    </source>
</evidence>
<dbReference type="RefSeq" id="WP_151916964.1">
    <property type="nucleotide sequence ID" value="NZ_RQSP01000020.1"/>
</dbReference>
<evidence type="ECO:0000259" key="2">
    <source>
        <dbReference type="PROSITE" id="PS50911"/>
    </source>
</evidence>
<name>A0A5N5RHJ7_9BIFI</name>
<dbReference type="Pfam" id="PF05257">
    <property type="entry name" value="CHAP"/>
    <property type="match status" value="1"/>
</dbReference>
<dbReference type="InterPro" id="IPR007921">
    <property type="entry name" value="CHAP_dom"/>
</dbReference>
<gene>
    <name evidence="3" type="ORF">EHS19_06485</name>
</gene>
<proteinExistence type="predicted"/>
<dbReference type="InterPro" id="IPR038765">
    <property type="entry name" value="Papain-like_cys_pep_sf"/>
</dbReference>
<feature type="compositionally biased region" description="Low complexity" evidence="1">
    <location>
        <begin position="150"/>
        <end position="169"/>
    </location>
</feature>
<organism evidence="3 4">
    <name type="scientific">Bifidobacterium jacchi</name>
    <dbReference type="NCBI Taxonomy" id="2490545"/>
    <lineage>
        <taxon>Bacteria</taxon>
        <taxon>Bacillati</taxon>
        <taxon>Actinomycetota</taxon>
        <taxon>Actinomycetes</taxon>
        <taxon>Bifidobacteriales</taxon>
        <taxon>Bifidobacteriaceae</taxon>
        <taxon>Bifidobacterium</taxon>
    </lineage>
</organism>
<protein>
    <submittedName>
        <fullName evidence="3">CHAP domain-containing protein</fullName>
    </submittedName>
</protein>
<evidence type="ECO:0000256" key="1">
    <source>
        <dbReference type="SAM" id="MobiDB-lite"/>
    </source>
</evidence>
<dbReference type="Gene3D" id="3.90.1720.10">
    <property type="entry name" value="endopeptidase domain like (from Nostoc punctiforme)"/>
    <property type="match status" value="1"/>
</dbReference>
<dbReference type="PROSITE" id="PS50911">
    <property type="entry name" value="CHAP"/>
    <property type="match status" value="1"/>
</dbReference>
<dbReference type="EMBL" id="RQSP01000020">
    <property type="protein sequence ID" value="KAB5606746.1"/>
    <property type="molecule type" value="Genomic_DNA"/>
</dbReference>
<keyword evidence="4" id="KW-1185">Reference proteome</keyword>
<dbReference type="Proteomes" id="UP000326336">
    <property type="component" value="Unassembled WGS sequence"/>
</dbReference>
<comment type="caution">
    <text evidence="3">The sequence shown here is derived from an EMBL/GenBank/DDBJ whole genome shotgun (WGS) entry which is preliminary data.</text>
</comment>